<gene>
    <name evidence="2" type="ORF">SAMN05216480_10531</name>
</gene>
<dbReference type="AlphaFoldDB" id="A0A1I7GKU4"/>
<dbReference type="Proteomes" id="UP000199138">
    <property type="component" value="Unassembled WGS sequence"/>
</dbReference>
<feature type="compositionally biased region" description="Low complexity" evidence="1">
    <location>
        <begin position="149"/>
        <end position="161"/>
    </location>
</feature>
<proteinExistence type="predicted"/>
<sequence>MKNEVLDFLVELPEAQEDQYNKAFALYRRCPDKNPQLERGYNLGFTKNRLSDLMYELKKLVQVSEVDVHAHAQKKKADEEVSSEDIAKCIYEDKILPIIDALKERELWEEGFEEKINAFTEKPTVEGANKLITYFEEVGSKLAIEATEGYTGSTGTTTDTTESSEENTEDKKLREEFPFLNENDCPDVMYIVVGKKIAAWKTYVAAHETLQLVDEGKKELTPEERKEVAKEATESFEENQALYDELNYYAEKKEILGVHPIFKQYQLDREKESLKKEVDAMTGDELRKYVGSSKTYISRKNKAIAKAEKAKDTETISQLKEDLALRQYALGLVNERLAKL</sequence>
<protein>
    <submittedName>
        <fullName evidence="2">Uncharacterized protein</fullName>
    </submittedName>
</protein>
<dbReference type="STRING" id="1224947.SAMN05216480_10531"/>
<dbReference type="EMBL" id="FPBK01000005">
    <property type="protein sequence ID" value="SFU48961.1"/>
    <property type="molecule type" value="Genomic_DNA"/>
</dbReference>
<keyword evidence="3" id="KW-1185">Reference proteome</keyword>
<dbReference type="OrthoDB" id="1417601at2"/>
<evidence type="ECO:0000256" key="1">
    <source>
        <dbReference type="SAM" id="MobiDB-lite"/>
    </source>
</evidence>
<organism evidence="2 3">
    <name type="scientific">Pustulibacterium marinum</name>
    <dbReference type="NCBI Taxonomy" id="1224947"/>
    <lineage>
        <taxon>Bacteria</taxon>
        <taxon>Pseudomonadati</taxon>
        <taxon>Bacteroidota</taxon>
        <taxon>Flavobacteriia</taxon>
        <taxon>Flavobacteriales</taxon>
        <taxon>Flavobacteriaceae</taxon>
        <taxon>Pustulibacterium</taxon>
    </lineage>
</organism>
<accession>A0A1I7GKU4</accession>
<feature type="region of interest" description="Disordered" evidence="1">
    <location>
        <begin position="149"/>
        <end position="172"/>
    </location>
</feature>
<name>A0A1I7GKU4_9FLAO</name>
<evidence type="ECO:0000313" key="3">
    <source>
        <dbReference type="Proteomes" id="UP000199138"/>
    </source>
</evidence>
<reference evidence="2 3" key="1">
    <citation type="submission" date="2016-10" db="EMBL/GenBank/DDBJ databases">
        <authorList>
            <person name="de Groot N.N."/>
        </authorList>
    </citation>
    <scope>NUCLEOTIDE SEQUENCE [LARGE SCALE GENOMIC DNA]</scope>
    <source>
        <strain evidence="2 3">CGMCC 1.12333</strain>
    </source>
</reference>
<evidence type="ECO:0000313" key="2">
    <source>
        <dbReference type="EMBL" id="SFU48961.1"/>
    </source>
</evidence>
<dbReference type="RefSeq" id="WP_093024706.1">
    <property type="nucleotide sequence ID" value="NZ_FPBK01000005.1"/>
</dbReference>